<evidence type="ECO:0000256" key="1">
    <source>
        <dbReference type="ARBA" id="ARBA00022555"/>
    </source>
</evidence>
<evidence type="ECO:0000313" key="9">
    <source>
        <dbReference type="Proteomes" id="UP000031552"/>
    </source>
</evidence>
<dbReference type="OrthoDB" id="9794400at2"/>
<name>A0A090DYV8_9BACT</name>
<evidence type="ECO:0000313" key="8">
    <source>
        <dbReference type="EMBL" id="CDR33884.1"/>
    </source>
</evidence>
<dbReference type="Gene3D" id="3.40.1280.10">
    <property type="match status" value="1"/>
</dbReference>
<sequence>MEIPKKFQDLLSLYRNETIIRLLSEWTSPNRLEKIDQVLDARLHGLQVAIESPSDLHNASASTRSCEAFGVYQVHVISSEVKKTSGKSASQGAWKWTFVHKHKNTQDFISEMKRQGVLLAGASLKGKLSLEKIPVDKPLCLLFGNEDRGLSEEALSSCEYEFTIPMQGMMESLNLSVAVGISVYETAKRMRPLQAGEALDANTLKAIYLIQAIGIEKAKLLLKRGLA</sequence>
<dbReference type="CDD" id="cd18092">
    <property type="entry name" value="SpoU-like_TrmH"/>
    <property type="match status" value="1"/>
</dbReference>
<dbReference type="InterPro" id="IPR029026">
    <property type="entry name" value="tRNA_m1G_MTases_N"/>
</dbReference>
<dbReference type="InterPro" id="IPR001537">
    <property type="entry name" value="SpoU_MeTrfase"/>
</dbReference>
<evidence type="ECO:0000259" key="7">
    <source>
        <dbReference type="Pfam" id="PF00588"/>
    </source>
</evidence>
<dbReference type="AlphaFoldDB" id="A0A090DYV8"/>
<accession>A0A090DYV8</accession>
<dbReference type="InterPro" id="IPR029028">
    <property type="entry name" value="Alpha/beta_knot_MTases"/>
</dbReference>
<proteinExistence type="predicted"/>
<dbReference type="Pfam" id="PF00588">
    <property type="entry name" value="SpoU_methylase"/>
    <property type="match status" value="1"/>
</dbReference>
<gene>
    <name evidence="8" type="ORF">CSEC_1058</name>
</gene>
<reference evidence="8" key="2">
    <citation type="submission" date="2014-09" db="EMBL/GenBank/DDBJ databases">
        <title>Criblamydia sequanensis harbors a mega-plasmid encoding arsenite resistance.</title>
        <authorList>
            <person name="Bertelli C."/>
            <person name="Goesmann A."/>
            <person name="Greub G."/>
        </authorList>
    </citation>
    <scope>NUCLEOTIDE SEQUENCE [LARGE SCALE GENOMIC DNA]</scope>
    <source>
        <strain evidence="8">CRIB-18</strain>
    </source>
</reference>
<evidence type="ECO:0000256" key="2">
    <source>
        <dbReference type="ARBA" id="ARBA00022603"/>
    </source>
</evidence>
<keyword evidence="1" id="KW-0820">tRNA-binding</keyword>
<dbReference type="GO" id="GO:0008173">
    <property type="term" value="F:RNA methyltransferase activity"/>
    <property type="evidence" value="ECO:0007669"/>
    <property type="project" value="InterPro"/>
</dbReference>
<comment type="caution">
    <text evidence="8">The sequence shown here is derived from an EMBL/GenBank/DDBJ whole genome shotgun (WGS) entry which is preliminary data.</text>
</comment>
<feature type="domain" description="tRNA/rRNA methyltransferase SpoU type" evidence="7">
    <location>
        <begin position="46"/>
        <end position="184"/>
    </location>
</feature>
<keyword evidence="2 8" id="KW-0489">Methyltransferase</keyword>
<reference evidence="8" key="1">
    <citation type="submission" date="2013-12" db="EMBL/GenBank/DDBJ databases">
        <authorList>
            <person name="Linke B."/>
        </authorList>
    </citation>
    <scope>NUCLEOTIDE SEQUENCE [LARGE SCALE GENOMIC DNA]</scope>
    <source>
        <strain evidence="8">CRIB-18</strain>
    </source>
</reference>
<keyword evidence="4" id="KW-0949">S-adenosyl-L-methionine</keyword>
<organism evidence="8 9">
    <name type="scientific">Candidatus Criblamydia sequanensis CRIB-18</name>
    <dbReference type="NCBI Taxonomy" id="1437425"/>
    <lineage>
        <taxon>Bacteria</taxon>
        <taxon>Pseudomonadati</taxon>
        <taxon>Chlamydiota</taxon>
        <taxon>Chlamydiia</taxon>
        <taxon>Parachlamydiales</taxon>
        <taxon>Candidatus Criblamydiaceae</taxon>
        <taxon>Candidatus Criblamydia</taxon>
    </lineage>
</organism>
<dbReference type="eggNOG" id="COG0566">
    <property type="taxonomic scope" value="Bacteria"/>
</dbReference>
<evidence type="ECO:0000256" key="5">
    <source>
        <dbReference type="ARBA" id="ARBA00022694"/>
    </source>
</evidence>
<dbReference type="InterPro" id="IPR033671">
    <property type="entry name" value="TrmH"/>
</dbReference>
<keyword evidence="3 8" id="KW-0808">Transferase</keyword>
<dbReference type="STRING" id="1437425.CSEC_1058"/>
<evidence type="ECO:0000256" key="4">
    <source>
        <dbReference type="ARBA" id="ARBA00022691"/>
    </source>
</evidence>
<protein>
    <submittedName>
        <fullName evidence="8">rRNA methylase</fullName>
        <ecNumber evidence="8">2.1.1.-</ecNumber>
    </submittedName>
</protein>
<evidence type="ECO:0000256" key="3">
    <source>
        <dbReference type="ARBA" id="ARBA00022679"/>
    </source>
</evidence>
<dbReference type="GO" id="GO:0000049">
    <property type="term" value="F:tRNA binding"/>
    <property type="evidence" value="ECO:0007669"/>
    <property type="project" value="UniProtKB-KW"/>
</dbReference>
<dbReference type="PANTHER" id="PTHR43453">
    <property type="entry name" value="RRNA METHYLASE-LIKE"/>
    <property type="match status" value="1"/>
</dbReference>
<dbReference type="GO" id="GO:0002938">
    <property type="term" value="P:tRNA guanine ribose methylation"/>
    <property type="evidence" value="ECO:0007669"/>
    <property type="project" value="TreeGrafter"/>
</dbReference>
<dbReference type="SUPFAM" id="SSF75217">
    <property type="entry name" value="alpha/beta knot"/>
    <property type="match status" value="1"/>
</dbReference>
<dbReference type="Proteomes" id="UP000031552">
    <property type="component" value="Unassembled WGS sequence"/>
</dbReference>
<evidence type="ECO:0000256" key="6">
    <source>
        <dbReference type="ARBA" id="ARBA00022884"/>
    </source>
</evidence>
<dbReference type="EC" id="2.1.1.-" evidence="8"/>
<dbReference type="EMBL" id="CCEJ010000004">
    <property type="protein sequence ID" value="CDR33884.1"/>
    <property type="molecule type" value="Genomic_DNA"/>
</dbReference>
<dbReference type="PANTHER" id="PTHR43453:SF1">
    <property type="entry name" value="TRNA_RRNA METHYLTRANSFERASE SPOU TYPE DOMAIN-CONTAINING PROTEIN"/>
    <property type="match status" value="1"/>
</dbReference>
<keyword evidence="5" id="KW-0819">tRNA processing</keyword>
<keyword evidence="6" id="KW-0694">RNA-binding</keyword>
<dbReference type="RefSeq" id="WP_053331808.1">
    <property type="nucleotide sequence ID" value="NZ_CCEJ010000004.1"/>
</dbReference>
<keyword evidence="9" id="KW-1185">Reference proteome</keyword>